<dbReference type="EMBL" id="ADBJ01000010">
    <property type="protein sequence ID" value="EFA83860.1"/>
    <property type="molecule type" value="Genomic_DNA"/>
</dbReference>
<dbReference type="InterPro" id="IPR015915">
    <property type="entry name" value="Kelch-typ_b-propeller"/>
</dbReference>
<evidence type="ECO:0000256" key="2">
    <source>
        <dbReference type="SAM" id="MobiDB-lite"/>
    </source>
</evidence>
<protein>
    <recommendedName>
        <fullName evidence="3">B box-type domain-containing protein</fullName>
    </recommendedName>
</protein>
<dbReference type="InParanoid" id="D3B3G2"/>
<dbReference type="Pfam" id="PF00643">
    <property type="entry name" value="zf-B_box"/>
    <property type="match status" value="1"/>
</dbReference>
<keyword evidence="1" id="KW-0862">Zinc</keyword>
<name>D3B3G2_HETP5</name>
<reference evidence="4 5" key="1">
    <citation type="journal article" date="2011" name="Genome Res.">
        <title>Phylogeny-wide analysis of social amoeba genomes highlights ancient origins for complex intercellular communication.</title>
        <authorList>
            <person name="Heidel A.J."/>
            <person name="Lawal H.M."/>
            <person name="Felder M."/>
            <person name="Schilde C."/>
            <person name="Helps N.R."/>
            <person name="Tunggal B."/>
            <person name="Rivero F."/>
            <person name="John U."/>
            <person name="Schleicher M."/>
            <person name="Eichinger L."/>
            <person name="Platzer M."/>
            <person name="Noegel A.A."/>
            <person name="Schaap P."/>
            <person name="Gloeckner G."/>
        </authorList>
    </citation>
    <scope>NUCLEOTIDE SEQUENCE [LARGE SCALE GENOMIC DNA]</scope>
    <source>
        <strain evidence="5">ATCC 26659 / Pp 5 / PN500</strain>
    </source>
</reference>
<feature type="domain" description="B box-type" evidence="3">
    <location>
        <begin position="8"/>
        <end position="51"/>
    </location>
</feature>
<keyword evidence="1" id="KW-0863">Zinc-finger</keyword>
<dbReference type="Gene3D" id="2.120.10.80">
    <property type="entry name" value="Kelch-type beta propeller"/>
    <property type="match status" value="1"/>
</dbReference>
<dbReference type="SUPFAM" id="SSF57845">
    <property type="entry name" value="B-box zinc-binding domain"/>
    <property type="match status" value="1"/>
</dbReference>
<dbReference type="Gene3D" id="3.30.160.60">
    <property type="entry name" value="Classic Zinc Finger"/>
    <property type="match status" value="1"/>
</dbReference>
<dbReference type="Proteomes" id="UP000001396">
    <property type="component" value="Unassembled WGS sequence"/>
</dbReference>
<dbReference type="RefSeq" id="XP_020435977.1">
    <property type="nucleotide sequence ID" value="XM_020573905.1"/>
</dbReference>
<keyword evidence="1" id="KW-0479">Metal-binding</keyword>
<organism evidence="4 5">
    <name type="scientific">Heterostelium pallidum (strain ATCC 26659 / Pp 5 / PN500)</name>
    <name type="common">Cellular slime mold</name>
    <name type="synonym">Polysphondylium pallidum</name>
    <dbReference type="NCBI Taxonomy" id="670386"/>
    <lineage>
        <taxon>Eukaryota</taxon>
        <taxon>Amoebozoa</taxon>
        <taxon>Evosea</taxon>
        <taxon>Eumycetozoa</taxon>
        <taxon>Dictyostelia</taxon>
        <taxon>Acytosteliales</taxon>
        <taxon>Acytosteliaceae</taxon>
        <taxon>Heterostelium</taxon>
    </lineage>
</organism>
<sequence>MSINNNSNNEIRCPEHKKQCKIICYQCNQLLCTICLTDRFNEHRNHTIQHINNIKNNLLSRSSSSKRSINNSDDDDNNNNTADQYDINSKLLNVWISLKSLATRHQLLEFKESEIASYFRELHEYLVIEEHRLKKPIAHDLETIKQQIPKQINEMKSLVNIINTSNKQEMNKLKKDEHLVGEEEEEDQHQQQQDINYINTVQSTIESINQSDTMVEFIENNLLFKNDNDNLRGFYGNVDDPLEMTNILELVNKHFLQFKSVARQEQQQSQMFDEYRFTIKPFDKKQFSSIIKQSIQKTITQTYIFSGHQHRGVSLISLLDNSMIPINAESELFMTYNSFVAVDRHIYIFGGANQQNKATNQYSRFSLDLMCFDMLADIDGGVEGGRSISVCYDGSSHIYLVNGCTDVNNQVVRHHRIDRFNLNTHKFEKYYSFVASGSNHVLSFFFEGLLYSVPTTEQKLYIFNPVSKRLDTFSSERLFTRSFAACTDGNGNIYIHSTDMRFIRLNVTNKSVEYLAPAARFDSAIPMIYYQSKNESFIYFMGGKDIGNYRYTIASNKWKPFLKHDHSQRVACGGALILTL</sequence>
<gene>
    <name evidence="4" type="ORF">PPL_02930</name>
</gene>
<comment type="caution">
    <text evidence="4">The sequence shown here is derived from an EMBL/GenBank/DDBJ whole genome shotgun (WGS) entry which is preliminary data.</text>
</comment>
<evidence type="ECO:0000313" key="5">
    <source>
        <dbReference type="Proteomes" id="UP000001396"/>
    </source>
</evidence>
<evidence type="ECO:0000313" key="4">
    <source>
        <dbReference type="EMBL" id="EFA83860.1"/>
    </source>
</evidence>
<keyword evidence="5" id="KW-1185">Reference proteome</keyword>
<feature type="compositionally biased region" description="Low complexity" evidence="2">
    <location>
        <begin position="62"/>
        <end position="71"/>
    </location>
</feature>
<evidence type="ECO:0000259" key="3">
    <source>
        <dbReference type="PROSITE" id="PS50119"/>
    </source>
</evidence>
<dbReference type="AlphaFoldDB" id="D3B3G2"/>
<proteinExistence type="predicted"/>
<dbReference type="PROSITE" id="PS50119">
    <property type="entry name" value="ZF_BBOX"/>
    <property type="match status" value="1"/>
</dbReference>
<accession>D3B3G2</accession>
<dbReference type="InterPro" id="IPR000315">
    <property type="entry name" value="Znf_B-box"/>
</dbReference>
<dbReference type="CDD" id="cd19756">
    <property type="entry name" value="Bbox2"/>
    <property type="match status" value="1"/>
</dbReference>
<dbReference type="OMA" id="ICPHANI"/>
<dbReference type="GeneID" id="31358453"/>
<evidence type="ECO:0000256" key="1">
    <source>
        <dbReference type="PROSITE-ProRule" id="PRU00024"/>
    </source>
</evidence>
<feature type="region of interest" description="Disordered" evidence="2">
    <location>
        <begin position="62"/>
        <end position="81"/>
    </location>
</feature>
<dbReference type="SUPFAM" id="SSF117281">
    <property type="entry name" value="Kelch motif"/>
    <property type="match status" value="1"/>
</dbReference>
<dbReference type="GO" id="GO:0008270">
    <property type="term" value="F:zinc ion binding"/>
    <property type="evidence" value="ECO:0007669"/>
    <property type="project" value="UniProtKB-KW"/>
</dbReference>